<sequence>MVQLFFTVMRSYRCNPSTELRESYTKRSRETLIGRCLFNDVLRRHCYSCARLYDSIVLYSNCCYGFDNVCSTAV</sequence>
<evidence type="ECO:0000313" key="1">
    <source>
        <dbReference type="EMBL" id="KAH3851839.1"/>
    </source>
</evidence>
<protein>
    <submittedName>
        <fullName evidence="1">Uncharacterized protein</fullName>
    </submittedName>
</protein>
<comment type="caution">
    <text evidence="1">The sequence shown here is derived from an EMBL/GenBank/DDBJ whole genome shotgun (WGS) entry which is preliminary data.</text>
</comment>
<name>A0A9D4L5X3_DREPO</name>
<dbReference type="AlphaFoldDB" id="A0A9D4L5X3"/>
<proteinExistence type="predicted"/>
<reference evidence="1" key="2">
    <citation type="submission" date="2020-11" db="EMBL/GenBank/DDBJ databases">
        <authorList>
            <person name="McCartney M.A."/>
            <person name="Auch B."/>
            <person name="Kono T."/>
            <person name="Mallez S."/>
            <person name="Becker A."/>
            <person name="Gohl D.M."/>
            <person name="Silverstein K.A.T."/>
            <person name="Koren S."/>
            <person name="Bechman K.B."/>
            <person name="Herman A."/>
            <person name="Abrahante J.E."/>
            <person name="Garbe J."/>
        </authorList>
    </citation>
    <scope>NUCLEOTIDE SEQUENCE</scope>
    <source>
        <strain evidence="1">Duluth1</strain>
        <tissue evidence="1">Whole animal</tissue>
    </source>
</reference>
<keyword evidence="2" id="KW-1185">Reference proteome</keyword>
<organism evidence="1 2">
    <name type="scientific">Dreissena polymorpha</name>
    <name type="common">Zebra mussel</name>
    <name type="synonym">Mytilus polymorpha</name>
    <dbReference type="NCBI Taxonomy" id="45954"/>
    <lineage>
        <taxon>Eukaryota</taxon>
        <taxon>Metazoa</taxon>
        <taxon>Spiralia</taxon>
        <taxon>Lophotrochozoa</taxon>
        <taxon>Mollusca</taxon>
        <taxon>Bivalvia</taxon>
        <taxon>Autobranchia</taxon>
        <taxon>Heteroconchia</taxon>
        <taxon>Euheterodonta</taxon>
        <taxon>Imparidentia</taxon>
        <taxon>Neoheterodontei</taxon>
        <taxon>Myida</taxon>
        <taxon>Dreissenoidea</taxon>
        <taxon>Dreissenidae</taxon>
        <taxon>Dreissena</taxon>
    </lineage>
</organism>
<gene>
    <name evidence="1" type="ORF">DPMN_094326</name>
</gene>
<evidence type="ECO:0000313" key="2">
    <source>
        <dbReference type="Proteomes" id="UP000828390"/>
    </source>
</evidence>
<dbReference type="Proteomes" id="UP000828390">
    <property type="component" value="Unassembled WGS sequence"/>
</dbReference>
<dbReference type="EMBL" id="JAIWYP010000003">
    <property type="protein sequence ID" value="KAH3851839.1"/>
    <property type="molecule type" value="Genomic_DNA"/>
</dbReference>
<reference evidence="1" key="1">
    <citation type="journal article" date="2019" name="bioRxiv">
        <title>The Genome of the Zebra Mussel, Dreissena polymorpha: A Resource for Invasive Species Research.</title>
        <authorList>
            <person name="McCartney M.A."/>
            <person name="Auch B."/>
            <person name="Kono T."/>
            <person name="Mallez S."/>
            <person name="Zhang Y."/>
            <person name="Obille A."/>
            <person name="Becker A."/>
            <person name="Abrahante J.E."/>
            <person name="Garbe J."/>
            <person name="Badalamenti J.P."/>
            <person name="Herman A."/>
            <person name="Mangelson H."/>
            <person name="Liachko I."/>
            <person name="Sullivan S."/>
            <person name="Sone E.D."/>
            <person name="Koren S."/>
            <person name="Silverstein K.A.T."/>
            <person name="Beckman K.B."/>
            <person name="Gohl D.M."/>
        </authorList>
    </citation>
    <scope>NUCLEOTIDE SEQUENCE</scope>
    <source>
        <strain evidence="1">Duluth1</strain>
        <tissue evidence="1">Whole animal</tissue>
    </source>
</reference>
<accession>A0A9D4L5X3</accession>